<dbReference type="Proteomes" id="UP000499080">
    <property type="component" value="Unassembled WGS sequence"/>
</dbReference>
<dbReference type="EMBL" id="BGPR01022898">
    <property type="protein sequence ID" value="GBN89640.1"/>
    <property type="molecule type" value="Genomic_DNA"/>
</dbReference>
<organism evidence="1 2">
    <name type="scientific">Araneus ventricosus</name>
    <name type="common">Orbweaver spider</name>
    <name type="synonym">Epeira ventricosa</name>
    <dbReference type="NCBI Taxonomy" id="182803"/>
    <lineage>
        <taxon>Eukaryota</taxon>
        <taxon>Metazoa</taxon>
        <taxon>Ecdysozoa</taxon>
        <taxon>Arthropoda</taxon>
        <taxon>Chelicerata</taxon>
        <taxon>Arachnida</taxon>
        <taxon>Araneae</taxon>
        <taxon>Araneomorphae</taxon>
        <taxon>Entelegynae</taxon>
        <taxon>Araneoidea</taxon>
        <taxon>Araneidae</taxon>
        <taxon>Araneus</taxon>
    </lineage>
</organism>
<accession>A0A4Y2SQA7</accession>
<name>A0A4Y2SQA7_ARAVE</name>
<evidence type="ECO:0000313" key="1">
    <source>
        <dbReference type="EMBL" id="GBN89640.1"/>
    </source>
</evidence>
<sequence length="82" mass="8835">MSKKFNLDGGMNAKFDLIGGMTKNYNLVDGKIGKLIWLMAESTIKGPEVMGSALTRAVEPEVVGSAPHRVPVPVCPIPQNRL</sequence>
<gene>
    <name evidence="1" type="ORF">AVEN_242747_1</name>
</gene>
<keyword evidence="2" id="KW-1185">Reference proteome</keyword>
<comment type="caution">
    <text evidence="1">The sequence shown here is derived from an EMBL/GenBank/DDBJ whole genome shotgun (WGS) entry which is preliminary data.</text>
</comment>
<reference evidence="1 2" key="1">
    <citation type="journal article" date="2019" name="Sci. Rep.">
        <title>Orb-weaving spider Araneus ventricosus genome elucidates the spidroin gene catalogue.</title>
        <authorList>
            <person name="Kono N."/>
            <person name="Nakamura H."/>
            <person name="Ohtoshi R."/>
            <person name="Moran D.A.P."/>
            <person name="Shinohara A."/>
            <person name="Yoshida Y."/>
            <person name="Fujiwara M."/>
            <person name="Mori M."/>
            <person name="Tomita M."/>
            <person name="Arakawa K."/>
        </authorList>
    </citation>
    <scope>NUCLEOTIDE SEQUENCE [LARGE SCALE GENOMIC DNA]</scope>
</reference>
<evidence type="ECO:0000313" key="2">
    <source>
        <dbReference type="Proteomes" id="UP000499080"/>
    </source>
</evidence>
<dbReference type="AlphaFoldDB" id="A0A4Y2SQA7"/>
<protein>
    <submittedName>
        <fullName evidence="1">Uncharacterized protein</fullName>
    </submittedName>
</protein>
<proteinExistence type="predicted"/>